<protein>
    <submittedName>
        <fullName evidence="2">Flagellin</fullName>
    </submittedName>
</protein>
<comment type="caution">
    <text evidence="2">The sequence shown here is derived from an EMBL/GenBank/DDBJ whole genome shotgun (WGS) entry which is preliminary data.</text>
</comment>
<dbReference type="RefSeq" id="WP_269751255.1">
    <property type="nucleotide sequence ID" value="NZ_JAEKJA010000035.1"/>
</dbReference>
<reference evidence="2" key="1">
    <citation type="submission" date="2020-12" db="EMBL/GenBank/DDBJ databases">
        <title>Bacterial taxonomy.</title>
        <authorList>
            <person name="Pan X."/>
        </authorList>
    </citation>
    <scope>NUCLEOTIDE SEQUENCE</scope>
    <source>
        <strain evidence="2">B2012</strain>
    </source>
</reference>
<dbReference type="Pfam" id="PF00700">
    <property type="entry name" value="Flagellin_C"/>
    <property type="match status" value="1"/>
</dbReference>
<keyword evidence="3" id="KW-1185">Reference proteome</keyword>
<dbReference type="InterPro" id="IPR046358">
    <property type="entry name" value="Flagellin_C"/>
</dbReference>
<feature type="domain" description="Flagellin C-terminal" evidence="1">
    <location>
        <begin position="77"/>
        <end position="162"/>
    </location>
</feature>
<feature type="non-terminal residue" evidence="2">
    <location>
        <position position="1"/>
    </location>
</feature>
<keyword evidence="2" id="KW-0969">Cilium</keyword>
<dbReference type="AlphaFoldDB" id="A0A934MJA1"/>
<sequence>STKSIVASFERSAAGIAISTVDLDISTITLIDPAGGTAAGILDQDRTVGGTTDNVLAIDISALTDSAADITTLEEIIAIVDAALMEVISASNTVGVNLARAESQETFVSALMDANDRAVGALIDANMEEESTRLRALQTQQQLSVESLSIANASAQNVLALFR</sequence>
<evidence type="ECO:0000313" key="2">
    <source>
        <dbReference type="EMBL" id="MBJ3778690.1"/>
    </source>
</evidence>
<organism evidence="2 3">
    <name type="scientific">Acuticoccus mangrovi</name>
    <dbReference type="NCBI Taxonomy" id="2796142"/>
    <lineage>
        <taxon>Bacteria</taxon>
        <taxon>Pseudomonadati</taxon>
        <taxon>Pseudomonadota</taxon>
        <taxon>Alphaproteobacteria</taxon>
        <taxon>Hyphomicrobiales</taxon>
        <taxon>Amorphaceae</taxon>
        <taxon>Acuticoccus</taxon>
    </lineage>
</organism>
<name>A0A934MJA1_9HYPH</name>
<dbReference type="SUPFAM" id="SSF64518">
    <property type="entry name" value="Phase 1 flagellin"/>
    <property type="match status" value="1"/>
</dbReference>
<keyword evidence="2" id="KW-0966">Cell projection</keyword>
<evidence type="ECO:0000313" key="3">
    <source>
        <dbReference type="Proteomes" id="UP000609531"/>
    </source>
</evidence>
<keyword evidence="2" id="KW-0282">Flagellum</keyword>
<proteinExistence type="predicted"/>
<accession>A0A934MJA1</accession>
<dbReference type="Proteomes" id="UP000609531">
    <property type="component" value="Unassembled WGS sequence"/>
</dbReference>
<dbReference type="Gene3D" id="1.20.1330.10">
    <property type="entry name" value="f41 fragment of flagellin, N-terminal domain"/>
    <property type="match status" value="1"/>
</dbReference>
<gene>
    <name evidence="2" type="ORF">JCR33_23520</name>
</gene>
<evidence type="ECO:0000259" key="1">
    <source>
        <dbReference type="Pfam" id="PF00700"/>
    </source>
</evidence>
<dbReference type="EMBL" id="JAEKJA010000035">
    <property type="protein sequence ID" value="MBJ3778690.1"/>
    <property type="molecule type" value="Genomic_DNA"/>
</dbReference>